<keyword evidence="5" id="KW-1185">Reference proteome</keyword>
<evidence type="ECO:0000313" key="5">
    <source>
        <dbReference type="Proteomes" id="UP000672934"/>
    </source>
</evidence>
<comment type="caution">
    <text evidence="4">The sequence shown here is derived from an EMBL/GenBank/DDBJ whole genome shotgun (WGS) entry which is preliminary data.</text>
</comment>
<dbReference type="GO" id="GO:0050664">
    <property type="term" value="F:oxidoreductase activity, acting on NAD(P)H, oxygen as acceptor"/>
    <property type="evidence" value="ECO:0007669"/>
    <property type="project" value="TreeGrafter"/>
</dbReference>
<dbReference type="CDD" id="cd05233">
    <property type="entry name" value="SDR_c"/>
    <property type="match status" value="1"/>
</dbReference>
<dbReference type="AlphaFoldDB" id="A0A916IZS4"/>
<dbReference type="RefSeq" id="WP_211950584.1">
    <property type="nucleotide sequence ID" value="NZ_CAJPUY010000030.1"/>
</dbReference>
<dbReference type="SUPFAM" id="SSF51735">
    <property type="entry name" value="NAD(P)-binding Rossmann-fold domains"/>
    <property type="match status" value="1"/>
</dbReference>
<dbReference type="Pfam" id="PF13561">
    <property type="entry name" value="adh_short_C2"/>
    <property type="match status" value="1"/>
</dbReference>
<dbReference type="EMBL" id="CAJPUY010000030">
    <property type="protein sequence ID" value="CAG2156585.1"/>
    <property type="molecule type" value="Genomic_DNA"/>
</dbReference>
<sequence length="250" mass="25892">MSRKLEGKIAIVTGGSTGIGLATAKRFASEGAHVIVTGRRQAELDAAVSAIGNATGIRVDSSNMTELDALFDRVKSEKGRIDVLFVNAGGGSLLPLGNITEEQYDDTFCRNVKGVLFTVQKALPLLADGASVILTGSTAASGGTKAFSVYAASKAAVRSFARNWILDLQGRGIRVNTLSPGPTKTPGLFNLVGPDAARQQGILDALASQIPMGRVGDPDEIAKAAVFLASNDSSFVNGIELFVDGGKAQI</sequence>
<feature type="domain" description="Ketoreductase" evidence="3">
    <location>
        <begin position="8"/>
        <end position="181"/>
    </location>
</feature>
<dbReference type="PRINTS" id="PR00081">
    <property type="entry name" value="GDHRDH"/>
</dbReference>
<dbReference type="SMART" id="SM00822">
    <property type="entry name" value="PKS_KR"/>
    <property type="match status" value="1"/>
</dbReference>
<gene>
    <name evidence="4" type="primary">linX_1</name>
    <name evidence="4" type="ORF">LMG31506_05738</name>
</gene>
<dbReference type="PANTHER" id="PTHR43008:SF4">
    <property type="entry name" value="CHAIN DEHYDROGENASE, PUTATIVE (AFU_ORTHOLOGUE AFUA_4G08710)-RELATED"/>
    <property type="match status" value="1"/>
</dbReference>
<dbReference type="PANTHER" id="PTHR43008">
    <property type="entry name" value="BENZIL REDUCTASE"/>
    <property type="match status" value="1"/>
</dbReference>
<evidence type="ECO:0000256" key="2">
    <source>
        <dbReference type="ARBA" id="ARBA00023002"/>
    </source>
</evidence>
<dbReference type="InterPro" id="IPR002347">
    <property type="entry name" value="SDR_fam"/>
</dbReference>
<evidence type="ECO:0000259" key="3">
    <source>
        <dbReference type="SMART" id="SM00822"/>
    </source>
</evidence>
<accession>A0A916IZS4</accession>
<evidence type="ECO:0000256" key="1">
    <source>
        <dbReference type="ARBA" id="ARBA00006484"/>
    </source>
</evidence>
<dbReference type="InterPro" id="IPR057326">
    <property type="entry name" value="KR_dom"/>
</dbReference>
<comment type="similarity">
    <text evidence="1">Belongs to the short-chain dehydrogenases/reductases (SDR) family.</text>
</comment>
<name>A0A916IZS4_9BURK</name>
<dbReference type="InterPro" id="IPR036291">
    <property type="entry name" value="NAD(P)-bd_dom_sf"/>
</dbReference>
<dbReference type="EC" id="1.1.1.-" evidence="4"/>
<proteinExistence type="inferred from homology"/>
<protein>
    <submittedName>
        <fullName evidence="4">2,5-dichloro-2,5-cyclohexadiene-1,4-diol dehydrogenase LinX</fullName>
        <ecNumber evidence="4">1.1.1.-</ecNumber>
    </submittedName>
</protein>
<dbReference type="Gene3D" id="3.40.50.720">
    <property type="entry name" value="NAD(P)-binding Rossmann-like Domain"/>
    <property type="match status" value="1"/>
</dbReference>
<evidence type="ECO:0000313" key="4">
    <source>
        <dbReference type="EMBL" id="CAG2156585.1"/>
    </source>
</evidence>
<keyword evidence="2 4" id="KW-0560">Oxidoreductase</keyword>
<organism evidence="4 5">
    <name type="scientific">Cupriavidus yeoncheonensis</name>
    <dbReference type="NCBI Taxonomy" id="1462994"/>
    <lineage>
        <taxon>Bacteria</taxon>
        <taxon>Pseudomonadati</taxon>
        <taxon>Pseudomonadota</taxon>
        <taxon>Betaproteobacteria</taxon>
        <taxon>Burkholderiales</taxon>
        <taxon>Burkholderiaceae</taxon>
        <taxon>Cupriavidus</taxon>
    </lineage>
</organism>
<dbReference type="FunFam" id="3.40.50.720:FF:000084">
    <property type="entry name" value="Short-chain dehydrogenase reductase"/>
    <property type="match status" value="1"/>
</dbReference>
<dbReference type="Proteomes" id="UP000672934">
    <property type="component" value="Unassembled WGS sequence"/>
</dbReference>
<reference evidence="4" key="1">
    <citation type="submission" date="2021-03" db="EMBL/GenBank/DDBJ databases">
        <authorList>
            <person name="Peeters C."/>
        </authorList>
    </citation>
    <scope>NUCLEOTIDE SEQUENCE</scope>
    <source>
        <strain evidence="4">LMG 31506</strain>
    </source>
</reference>